<evidence type="ECO:0008006" key="3">
    <source>
        <dbReference type="Google" id="ProtNLM"/>
    </source>
</evidence>
<name>A0A645BCC9_9ZZZZ</name>
<evidence type="ECO:0000256" key="1">
    <source>
        <dbReference type="SAM" id="Phobius"/>
    </source>
</evidence>
<proteinExistence type="predicted"/>
<feature type="transmembrane region" description="Helical" evidence="1">
    <location>
        <begin position="387"/>
        <end position="406"/>
    </location>
</feature>
<dbReference type="PANTHER" id="PTHR36851">
    <property type="entry name" value="UNNAMED PRODUCT"/>
    <property type="match status" value="1"/>
</dbReference>
<evidence type="ECO:0000313" key="2">
    <source>
        <dbReference type="EMBL" id="MPM63139.1"/>
    </source>
</evidence>
<accession>A0A645BCC9</accession>
<keyword evidence="1" id="KW-1133">Transmembrane helix</keyword>
<keyword evidence="1" id="KW-0812">Transmembrane</keyword>
<dbReference type="AlphaFoldDB" id="A0A645BCC9"/>
<protein>
    <recommendedName>
        <fullName evidence="3">Glycosyltransferase 2-like domain-containing protein</fullName>
    </recommendedName>
</protein>
<feature type="transmembrane region" description="Helical" evidence="1">
    <location>
        <begin position="460"/>
        <end position="479"/>
    </location>
</feature>
<dbReference type="SUPFAM" id="SSF53448">
    <property type="entry name" value="Nucleotide-diphospho-sugar transferases"/>
    <property type="match status" value="1"/>
</dbReference>
<dbReference type="InterPro" id="IPR029044">
    <property type="entry name" value="Nucleotide-diphossugar_trans"/>
</dbReference>
<dbReference type="PANTHER" id="PTHR36851:SF1">
    <property type="entry name" value="GLYCO_TRANS_2-LIKE DOMAIN-CONTAINING PROTEIN"/>
    <property type="match status" value="1"/>
</dbReference>
<reference evidence="2" key="1">
    <citation type="submission" date="2019-08" db="EMBL/GenBank/DDBJ databases">
        <authorList>
            <person name="Kucharzyk K."/>
            <person name="Murdoch R.W."/>
            <person name="Higgins S."/>
            <person name="Loffler F."/>
        </authorList>
    </citation>
    <scope>NUCLEOTIDE SEQUENCE</scope>
</reference>
<dbReference type="Gene3D" id="3.90.550.10">
    <property type="entry name" value="Spore Coat Polysaccharide Biosynthesis Protein SpsA, Chain A"/>
    <property type="match status" value="1"/>
</dbReference>
<feature type="transmembrane region" description="Helical" evidence="1">
    <location>
        <begin position="422"/>
        <end position="440"/>
    </location>
</feature>
<sequence length="501" mass="57995">MVNKNSKIYRLWEMIPGFCDWMTILFPIWGAFLIPKAVAYFVIAFLIYWLYQSFKSAILAVIGYSKINLAKSTNWLKLFQEKFRSYWLKYKDIHHVIIISSYKEPVEVIEMAVGSLAAQIDIDLKKIHVVLAQEARAGKENNDQTIKYFSQKYKNVFGDLIFTEHPPDIPGEIAGKHTNERFAAQYFKKNYIDTKKFNIDNLTLTSCDVDTIFNPKYFSALTYNFASNPSRYQRFWQSPIFWHNNINQVPSLIRITGILGNVIHIANIQEPDGLFFNYSCYSSSFKLIDQSGYWDPDMIPEDWHIFLQAFFATGGKALVEPIFLPTVVDAPDGKNYFSALKNRYSQCVRHAWGATDIPYAIEQARAHKEIPFITRSLRIFKLIQTHLIWSSNWFILTLGTSLPVILNPNFFQTTFGYNLPRISNIILTICLIPLSTLIILDWKLRPENQKKGFKNIAKNILQWPLMPIATLTMSVLPGLQSHTRLFIGKRLEYKTTAKKAN</sequence>
<organism evidence="2">
    <name type="scientific">bioreactor metagenome</name>
    <dbReference type="NCBI Taxonomy" id="1076179"/>
    <lineage>
        <taxon>unclassified sequences</taxon>
        <taxon>metagenomes</taxon>
        <taxon>ecological metagenomes</taxon>
    </lineage>
</organism>
<dbReference type="EMBL" id="VSSQ01019242">
    <property type="protein sequence ID" value="MPM63139.1"/>
    <property type="molecule type" value="Genomic_DNA"/>
</dbReference>
<comment type="caution">
    <text evidence="2">The sequence shown here is derived from an EMBL/GenBank/DDBJ whole genome shotgun (WGS) entry which is preliminary data.</text>
</comment>
<keyword evidence="1" id="KW-0472">Membrane</keyword>
<feature type="transmembrane region" description="Helical" evidence="1">
    <location>
        <begin position="38"/>
        <end position="62"/>
    </location>
</feature>
<gene>
    <name evidence="2" type="ORF">SDC9_110019</name>
</gene>